<feature type="signal peptide" evidence="1">
    <location>
        <begin position="1"/>
        <end position="19"/>
    </location>
</feature>
<accession>A0ABU4DQU6</accession>
<keyword evidence="1" id="KW-0732">Signal</keyword>
<reference evidence="2 3" key="1">
    <citation type="submission" date="2022-11" db="EMBL/GenBank/DDBJ databases">
        <title>Deinococcus ZS9-10, Low Temperature and Draught-tolerating, UV-resistant Bacteria from Continental Antarctica.</title>
        <authorList>
            <person name="Cheng L."/>
        </authorList>
    </citation>
    <scope>NUCLEOTIDE SEQUENCE [LARGE SCALE GENOMIC DNA]</scope>
    <source>
        <strain evidence="2 3">ZS9-10</strain>
    </source>
</reference>
<dbReference type="Gene3D" id="2.130.10.10">
    <property type="entry name" value="YVTN repeat-like/Quinoprotein amine dehydrogenase"/>
    <property type="match status" value="1"/>
</dbReference>
<gene>
    <name evidence="2" type="ORF">ORD21_09435</name>
</gene>
<dbReference type="Proteomes" id="UP001276150">
    <property type="component" value="Unassembled WGS sequence"/>
</dbReference>
<dbReference type="EMBL" id="JAPMIV010000014">
    <property type="protein sequence ID" value="MDV6374808.1"/>
    <property type="molecule type" value="Genomic_DNA"/>
</dbReference>
<comment type="caution">
    <text evidence="2">The sequence shown here is derived from an EMBL/GenBank/DDBJ whole genome shotgun (WGS) entry which is preliminary data.</text>
</comment>
<protein>
    <submittedName>
        <fullName evidence="2">Uncharacterized protein</fullName>
    </submittedName>
</protein>
<dbReference type="InterPro" id="IPR015943">
    <property type="entry name" value="WD40/YVTN_repeat-like_dom_sf"/>
</dbReference>
<proteinExistence type="predicted"/>
<evidence type="ECO:0000313" key="2">
    <source>
        <dbReference type="EMBL" id="MDV6374808.1"/>
    </source>
</evidence>
<evidence type="ECO:0000313" key="3">
    <source>
        <dbReference type="Proteomes" id="UP001276150"/>
    </source>
</evidence>
<feature type="chain" id="PRO_5046393413" evidence="1">
    <location>
        <begin position="20"/>
        <end position="920"/>
    </location>
</feature>
<sequence length="920" mass="96423">MKRLLIPPALLGLSALLTACGGGESGGPTPPLSSKFALTVNVTGVSSAPVKITNTASKATVFDGPITGKKTFSDLAAGSVLSVQGGAVANFVTPATQTVTLSSDQSVTLDYKAAAQASAAVSTTLISGRIVGTDLQIGSAFLVSADKQQPLFGKATVVGNALTLDLSKLTPEGSDLEDNFYLRNCTGKPSDPTARMLDSASLSAYSPQGDLMGEVYEKIVAGPDATVPNTLAYRFYSDRDFTFQGECSITTASGTVFTEKNNLKIAKGWNLLSRSVENKIITVRNIAAGNQVQLTFESAEPEVSVFLNPANLEFAGGQTVSANADLIQVGNYSGTVSLSTNIAGVSIEPSTLTLTPLPKLTTQALATSPARRLTVLDLQPQKLSTKLTFKYTGTTSYSNADFAVLVKDTTGKQVGSGRGKLNISRPGTSMFVGGYNLILSPKNSLKIPVQFIDPDRNDRNLTVTAENLPGGVRSTTEVVNTKDTFATANLILTSDASLKPGTYPITITAKGTGYSAMSTINVVTPKPSVYIYTSGGYDAIVAHRNEPGFIQLDIKSQFGFAGQTEIQLRGLPKGVTAPITPVTVAADTTTTVKIPLTVSADAALGNTTIDVFSADRTVSADYVIPVVLTVRPARLALGKTVSSIAAGSSGVWVSSNEETTQGTATIYRHFDAAQKATTTLTLADGAATSLLPLPDGSVLAMSYAQAYQLSDAGVGKTFKVPQNAHTGVSDSQGRIWFIQPDTGNNQKGIARWTPTTGEVKLIVPSTSDSNIALIASNNGKKILYTTNNNTDSLIIDTVTGKSVPVSLYPYVSGAVIGDDATIFFITSGSLKRLNTNGTITTFNIENSFTGLIGLDKISPDMLWSKSYNSVNLFKISSSEIQSISLGEISYTTLLKSGGSGIVTYEYSSSTGFSNYLTLLK</sequence>
<name>A0ABU4DQU6_9DEIO</name>
<keyword evidence="3" id="KW-1185">Reference proteome</keyword>
<dbReference type="SUPFAM" id="SSF69322">
    <property type="entry name" value="Tricorn protease domain 2"/>
    <property type="match status" value="1"/>
</dbReference>
<evidence type="ECO:0000256" key="1">
    <source>
        <dbReference type="SAM" id="SignalP"/>
    </source>
</evidence>
<dbReference type="PROSITE" id="PS51257">
    <property type="entry name" value="PROKAR_LIPOPROTEIN"/>
    <property type="match status" value="1"/>
</dbReference>
<organism evidence="2 3">
    <name type="scientific">Deinococcus arenicola</name>
    <dbReference type="NCBI Taxonomy" id="2994950"/>
    <lineage>
        <taxon>Bacteria</taxon>
        <taxon>Thermotogati</taxon>
        <taxon>Deinococcota</taxon>
        <taxon>Deinococci</taxon>
        <taxon>Deinococcales</taxon>
        <taxon>Deinococcaceae</taxon>
        <taxon>Deinococcus</taxon>
    </lineage>
</organism>
<dbReference type="RefSeq" id="WP_317640134.1">
    <property type="nucleotide sequence ID" value="NZ_JAPMIV010000014.1"/>
</dbReference>